<keyword evidence="2" id="KW-1185">Reference proteome</keyword>
<reference evidence="3" key="1">
    <citation type="submission" date="2025-08" db="UniProtKB">
        <authorList>
            <consortium name="RefSeq"/>
        </authorList>
    </citation>
    <scope>IDENTIFICATION</scope>
    <source>
        <tissue evidence="3">Whole body</tissue>
    </source>
</reference>
<dbReference type="Proteomes" id="UP000504618">
    <property type="component" value="Unplaced"/>
</dbReference>
<name>A0A6J1PYZ0_9HYME</name>
<gene>
    <name evidence="3" type="primary">LOC112455963</name>
</gene>
<dbReference type="PANTHER" id="PTHR19446">
    <property type="entry name" value="REVERSE TRANSCRIPTASES"/>
    <property type="match status" value="1"/>
</dbReference>
<evidence type="ECO:0000256" key="1">
    <source>
        <dbReference type="SAM" id="Coils"/>
    </source>
</evidence>
<dbReference type="OrthoDB" id="7553904at2759"/>
<sequence>MQGWTQTTCLSVRQLRIKKEERKKKRLTNADDVKSTEGTWRIRWDKETIRRYKEKTNKNIFVETQQEETIEEKWTNLKKMVHEAMVKKRVNTTRREMVHKDWWDKECTRKKRSVKRLYKKWRVEKLDRGRYLEERRNLKTLLEQKRKEKRAMEEELKNIKNGAEELLEYTDKEKIQPNRKGISEEREEGEQPKLQLNEEEIEKAIKRMKRNKATGIDGIPMEAWMYGGGSVKRKLVDLLKHIWREGELPEDWKTSIIVPLHKRGDEEKVENYRGISLLCSAYKIYAEVLRCRLKREVDLKDLLPESQAGFRGGWATADNIFVLDHLVQRVDKEGKKDKLYALFVDLKRHLTRWKESNCGRS</sequence>
<keyword evidence="1" id="KW-0175">Coiled coil</keyword>
<proteinExistence type="predicted"/>
<feature type="coiled-coil region" evidence="1">
    <location>
        <begin position="128"/>
        <end position="169"/>
    </location>
</feature>
<organism evidence="2 3">
    <name type="scientific">Temnothorax curvispinosus</name>
    <dbReference type="NCBI Taxonomy" id="300111"/>
    <lineage>
        <taxon>Eukaryota</taxon>
        <taxon>Metazoa</taxon>
        <taxon>Ecdysozoa</taxon>
        <taxon>Arthropoda</taxon>
        <taxon>Hexapoda</taxon>
        <taxon>Insecta</taxon>
        <taxon>Pterygota</taxon>
        <taxon>Neoptera</taxon>
        <taxon>Endopterygota</taxon>
        <taxon>Hymenoptera</taxon>
        <taxon>Apocrita</taxon>
        <taxon>Aculeata</taxon>
        <taxon>Formicoidea</taxon>
        <taxon>Formicidae</taxon>
        <taxon>Myrmicinae</taxon>
        <taxon>Temnothorax</taxon>
    </lineage>
</organism>
<dbReference type="AlphaFoldDB" id="A0A6J1PYZ0"/>
<evidence type="ECO:0000313" key="2">
    <source>
        <dbReference type="Proteomes" id="UP000504618"/>
    </source>
</evidence>
<dbReference type="GeneID" id="112455963"/>
<protein>
    <submittedName>
        <fullName evidence="3">Uncharacterized protein LOC112455963</fullName>
    </submittedName>
</protein>
<evidence type="ECO:0000313" key="3">
    <source>
        <dbReference type="RefSeq" id="XP_024873965.1"/>
    </source>
</evidence>
<dbReference type="RefSeq" id="XP_024873965.1">
    <property type="nucleotide sequence ID" value="XM_025018197.1"/>
</dbReference>
<accession>A0A6J1PYZ0</accession>